<dbReference type="Gene3D" id="2.40.30.170">
    <property type="match status" value="1"/>
</dbReference>
<dbReference type="SUPFAM" id="SSF111369">
    <property type="entry name" value="HlyD-like secretion proteins"/>
    <property type="match status" value="1"/>
</dbReference>
<comment type="similarity">
    <text evidence="2">Belongs to the membrane fusion protein (MFP) (TC 8.A.1) family.</text>
</comment>
<organism evidence="7 8">
    <name type="scientific">Alistipes ihumii AP11</name>
    <dbReference type="NCBI Taxonomy" id="1211813"/>
    <lineage>
        <taxon>Bacteria</taxon>
        <taxon>Pseudomonadati</taxon>
        <taxon>Bacteroidota</taxon>
        <taxon>Bacteroidia</taxon>
        <taxon>Bacteroidales</taxon>
        <taxon>Rikenellaceae</taxon>
        <taxon>Alistipes</taxon>
    </lineage>
</organism>
<feature type="domain" description="Multidrug resistance protein MdtA-like beta-barrel" evidence="5">
    <location>
        <begin position="211"/>
        <end position="296"/>
    </location>
</feature>
<gene>
    <name evidence="7" type="ORF">NQ491_03910</name>
</gene>
<feature type="coiled-coil region" evidence="3">
    <location>
        <begin position="142"/>
        <end position="169"/>
    </location>
</feature>
<reference evidence="7" key="1">
    <citation type="journal article" date="2022" name="Cell">
        <title>Design, construction, and in vivo augmentation of a complex gut microbiome.</title>
        <authorList>
            <person name="Cheng A.G."/>
            <person name="Ho P.Y."/>
            <person name="Aranda-Diaz A."/>
            <person name="Jain S."/>
            <person name="Yu F.B."/>
            <person name="Meng X."/>
            <person name="Wang M."/>
            <person name="Iakiviak M."/>
            <person name="Nagashima K."/>
            <person name="Zhao A."/>
            <person name="Murugkar P."/>
            <person name="Patil A."/>
            <person name="Atabakhsh K."/>
            <person name="Weakley A."/>
            <person name="Yan J."/>
            <person name="Brumbaugh A.R."/>
            <person name="Higginbottom S."/>
            <person name="Dimas A."/>
            <person name="Shiver A.L."/>
            <person name="Deutschbauer A."/>
            <person name="Neff N."/>
            <person name="Sonnenburg J.L."/>
            <person name="Huang K.C."/>
            <person name="Fischbach M.A."/>
        </authorList>
    </citation>
    <scope>NUCLEOTIDE SEQUENCE</scope>
    <source>
        <strain evidence="7">AP11</strain>
    </source>
</reference>
<accession>A0ABY5V250</accession>
<dbReference type="InterPro" id="IPR058626">
    <property type="entry name" value="MdtA-like_b-barrel"/>
</dbReference>
<comment type="subcellular location">
    <subcellularLocation>
        <location evidence="1">Cell envelope</location>
    </subcellularLocation>
</comment>
<evidence type="ECO:0000259" key="4">
    <source>
        <dbReference type="Pfam" id="PF25917"/>
    </source>
</evidence>
<dbReference type="RefSeq" id="WP_147524918.1">
    <property type="nucleotide sequence ID" value="NZ_CAPH01000001.1"/>
</dbReference>
<evidence type="ECO:0000259" key="6">
    <source>
        <dbReference type="Pfam" id="PF25967"/>
    </source>
</evidence>
<dbReference type="InterPro" id="IPR058627">
    <property type="entry name" value="MdtA-like_C"/>
</dbReference>
<keyword evidence="3" id="KW-0175">Coiled coil</keyword>
<proteinExistence type="inferred from homology"/>
<sequence>MRVVGTLCKGLTFLLSGVAAVSCGNSNAGQNMAGGVPEFAVETLEPVSVDLKTTIPATIRGLQDVEIRPRVSGFITKLCVDEGAVVKKGQPLFLIDKVQYEAARNAAEAAVKVAEANVATNRLTVKNKTDLQAQNIISEYDLEMAQNTLKTAEAQLAQAKAQLVSAEQDLAYTTVTSPSDGVVGSIPFRVGSLVSSSSAEPLTVVSDISKMYVYFTMNEKQLLEMTRRDGASLGKMVGNMPEVELMLADGSVYPQKGRIETLTGVIDTKTGSFTLRALFPNTDYVLRSGGTGNVLIPSQLDSALMVPQKATSEIQDKKFVYVLQPDSTVKNTPVEVFNLDDGKNYVVTSGLRAGDRIVVEGVATLKDGAKIKAITPAEAAARLNALSGAAGAAQQQARQ</sequence>
<dbReference type="Proteomes" id="UP001059295">
    <property type="component" value="Chromosome"/>
</dbReference>
<dbReference type="Gene3D" id="2.40.50.100">
    <property type="match status" value="1"/>
</dbReference>
<dbReference type="InterPro" id="IPR058625">
    <property type="entry name" value="MdtA-like_BSH"/>
</dbReference>
<evidence type="ECO:0000259" key="5">
    <source>
        <dbReference type="Pfam" id="PF25944"/>
    </source>
</evidence>
<name>A0ABY5V250_9BACT</name>
<keyword evidence="8" id="KW-1185">Reference proteome</keyword>
<protein>
    <submittedName>
        <fullName evidence="7">Efflux RND transporter periplasmic adaptor subunit</fullName>
    </submittedName>
</protein>
<dbReference type="GeneID" id="82890850"/>
<dbReference type="EMBL" id="CP102294">
    <property type="protein sequence ID" value="UWN57933.1"/>
    <property type="molecule type" value="Genomic_DNA"/>
</dbReference>
<dbReference type="Pfam" id="PF25917">
    <property type="entry name" value="BSH_RND"/>
    <property type="match status" value="1"/>
</dbReference>
<evidence type="ECO:0000256" key="3">
    <source>
        <dbReference type="SAM" id="Coils"/>
    </source>
</evidence>
<dbReference type="PANTHER" id="PTHR30158:SF23">
    <property type="entry name" value="MULTIDRUG RESISTANCE PROTEIN MEXA"/>
    <property type="match status" value="1"/>
</dbReference>
<dbReference type="InterPro" id="IPR006143">
    <property type="entry name" value="RND_pump_MFP"/>
</dbReference>
<evidence type="ECO:0000313" key="8">
    <source>
        <dbReference type="Proteomes" id="UP001059295"/>
    </source>
</evidence>
<dbReference type="NCBIfam" id="TIGR01730">
    <property type="entry name" value="RND_mfp"/>
    <property type="match status" value="1"/>
</dbReference>
<feature type="domain" description="Multidrug resistance protein MdtA-like barrel-sandwich hybrid" evidence="4">
    <location>
        <begin position="64"/>
        <end position="205"/>
    </location>
</feature>
<dbReference type="Gene3D" id="2.40.420.20">
    <property type="match status" value="1"/>
</dbReference>
<dbReference type="Pfam" id="PF25944">
    <property type="entry name" value="Beta-barrel_RND"/>
    <property type="match status" value="1"/>
</dbReference>
<feature type="domain" description="Multidrug resistance protein MdtA-like C-terminal permuted SH3" evidence="6">
    <location>
        <begin position="303"/>
        <end position="362"/>
    </location>
</feature>
<dbReference type="PANTHER" id="PTHR30158">
    <property type="entry name" value="ACRA/E-RELATED COMPONENT OF DRUG EFFLUX TRANSPORTER"/>
    <property type="match status" value="1"/>
</dbReference>
<evidence type="ECO:0000313" key="7">
    <source>
        <dbReference type="EMBL" id="UWN57933.1"/>
    </source>
</evidence>
<dbReference type="PROSITE" id="PS51257">
    <property type="entry name" value="PROKAR_LIPOPROTEIN"/>
    <property type="match status" value="1"/>
</dbReference>
<evidence type="ECO:0000256" key="1">
    <source>
        <dbReference type="ARBA" id="ARBA00004196"/>
    </source>
</evidence>
<dbReference type="Pfam" id="PF25967">
    <property type="entry name" value="RND-MFP_C"/>
    <property type="match status" value="1"/>
</dbReference>
<dbReference type="Gene3D" id="1.10.287.470">
    <property type="entry name" value="Helix hairpin bin"/>
    <property type="match status" value="1"/>
</dbReference>
<evidence type="ECO:0000256" key="2">
    <source>
        <dbReference type="ARBA" id="ARBA00009477"/>
    </source>
</evidence>